<gene>
    <name evidence="1" type="ORF">F9Y85_12805</name>
    <name evidence="2" type="ORF">R5H13_21390</name>
</gene>
<dbReference type="EMBL" id="CP137579">
    <property type="protein sequence ID" value="WOX31495.1"/>
    <property type="molecule type" value="Genomic_DNA"/>
</dbReference>
<dbReference type="Proteomes" id="UP001304419">
    <property type="component" value="Chromosome 2"/>
</dbReference>
<name>A0A8I2H599_9GAMM</name>
<organism evidence="1 3">
    <name type="scientific">Pseudoalteromonas maricaloris</name>
    <dbReference type="NCBI Taxonomy" id="184924"/>
    <lineage>
        <taxon>Bacteria</taxon>
        <taxon>Pseudomonadati</taxon>
        <taxon>Pseudomonadota</taxon>
        <taxon>Gammaproteobacteria</taxon>
        <taxon>Alteromonadales</taxon>
        <taxon>Pseudoalteromonadaceae</taxon>
        <taxon>Pseudoalteromonas</taxon>
    </lineage>
</organism>
<evidence type="ECO:0000313" key="4">
    <source>
        <dbReference type="Proteomes" id="UP001304419"/>
    </source>
</evidence>
<protein>
    <submittedName>
        <fullName evidence="1">Uncharacterized protein</fullName>
    </submittedName>
</protein>
<reference evidence="2 4" key="2">
    <citation type="submission" date="2023-10" db="EMBL/GenBank/DDBJ databases">
        <title>To unveil natural product biosynthetic capacity in Pseudoalteromonas.</title>
        <authorList>
            <person name="Wang J."/>
        </authorList>
    </citation>
    <scope>NUCLEOTIDE SEQUENCE [LARGE SCALE GENOMIC DNA]</scope>
    <source>
        <strain evidence="2 4">DSM 15914</strain>
    </source>
</reference>
<keyword evidence="4" id="KW-1185">Reference proteome</keyword>
<dbReference type="RefSeq" id="WP_039495325.1">
    <property type="nucleotide sequence ID" value="NZ_CBCSDF010000005.1"/>
</dbReference>
<dbReference type="EMBL" id="WEIA01000007">
    <property type="protein sequence ID" value="NLR22187.1"/>
    <property type="molecule type" value="Genomic_DNA"/>
</dbReference>
<proteinExistence type="predicted"/>
<evidence type="ECO:0000313" key="2">
    <source>
        <dbReference type="EMBL" id="WOX31495.1"/>
    </source>
</evidence>
<sequence length="159" mass="17622">MSSKPGIFSFNAAQITSSMRGQYRAVQPYEKLSLQPGEQGLSLVIELPMDARIDDRVNVVLTKHGERNAKCEVSLVVDPESYLTKIVEIKVKQSLDAGPYFMQLNLVGLHDYLKNAAEFDIILNERIIVSEPVSEAVTTQTTGFKRIFNSAVSAVLSVF</sequence>
<evidence type="ECO:0000313" key="1">
    <source>
        <dbReference type="EMBL" id="NLR22187.1"/>
    </source>
</evidence>
<dbReference type="AlphaFoldDB" id="A0A8I2H599"/>
<accession>A0A8I2H599</accession>
<evidence type="ECO:0000313" key="3">
    <source>
        <dbReference type="Proteomes" id="UP000646877"/>
    </source>
</evidence>
<dbReference type="Proteomes" id="UP000646877">
    <property type="component" value="Unassembled WGS sequence"/>
</dbReference>
<reference evidence="1" key="1">
    <citation type="submission" date="2019-10" db="EMBL/GenBank/DDBJ databases">
        <authorList>
            <person name="Paulsen S."/>
        </authorList>
    </citation>
    <scope>NUCLEOTIDE SEQUENCE</scope>
    <source>
        <strain evidence="1">LMG 19692</strain>
    </source>
</reference>